<protein>
    <submittedName>
        <fullName evidence="5">LuxR C-terminal-related transcriptional regulator</fullName>
    </submittedName>
</protein>
<dbReference type="InterPro" id="IPR059106">
    <property type="entry name" value="WHD_MalT"/>
</dbReference>
<feature type="domain" description="HTH luxR-type" evidence="4">
    <location>
        <begin position="818"/>
        <end position="883"/>
    </location>
</feature>
<evidence type="ECO:0000256" key="2">
    <source>
        <dbReference type="ARBA" id="ARBA00023125"/>
    </source>
</evidence>
<dbReference type="Pfam" id="PF13191">
    <property type="entry name" value="AAA_16"/>
    <property type="match status" value="1"/>
</dbReference>
<dbReference type="PANTHER" id="PTHR44688:SF16">
    <property type="entry name" value="DNA-BINDING TRANSCRIPTIONAL ACTIVATOR DEVR_DOSR"/>
    <property type="match status" value="1"/>
</dbReference>
<dbReference type="PROSITE" id="PS50043">
    <property type="entry name" value="HTH_LUXR_2"/>
    <property type="match status" value="1"/>
</dbReference>
<dbReference type="Gene3D" id="1.25.40.10">
    <property type="entry name" value="Tetratricopeptide repeat domain"/>
    <property type="match status" value="1"/>
</dbReference>
<evidence type="ECO:0000313" key="5">
    <source>
        <dbReference type="EMBL" id="MDN3922956.1"/>
    </source>
</evidence>
<dbReference type="InterPro" id="IPR027417">
    <property type="entry name" value="P-loop_NTPase"/>
</dbReference>
<evidence type="ECO:0000256" key="3">
    <source>
        <dbReference type="ARBA" id="ARBA00023163"/>
    </source>
</evidence>
<keyword evidence="3" id="KW-0804">Transcription</keyword>
<proteinExistence type="predicted"/>
<dbReference type="InterPro" id="IPR000792">
    <property type="entry name" value="Tscrpt_reg_LuxR_C"/>
</dbReference>
<dbReference type="PANTHER" id="PTHR44688">
    <property type="entry name" value="DNA-BINDING TRANSCRIPTIONAL ACTIVATOR DEVR_DOSR"/>
    <property type="match status" value="1"/>
</dbReference>
<accession>A0ABT8DZC6</accession>
<dbReference type="Gene3D" id="1.10.10.10">
    <property type="entry name" value="Winged helix-like DNA-binding domain superfamily/Winged helix DNA-binding domain"/>
    <property type="match status" value="1"/>
</dbReference>
<sequence>MSYQPAPDLLLKVTPPRVPRQLLTREPLQIAGERLGDVPTLLVQAPAGYGKTSLLAQWRLELLGRGTVVAWLTGQAQDDEARLLQSLALAVRIGTGRPGFGQQLLEGSVVSPLEGVTRWLSELVQSALNVVLVIDDVDRMPPAAHAMLAYLLRNQPSNLRVVIGARSDCDLGLDDLLSYGQALRLGPAELRFGLGEALELIRSRLGAGFDADLAARLHECCEGWPLGLQSLLAALSGGADPRELLQSLEDGSAEPARGSGLRQQLIELLFSKLSEADLHLLESLSIADQLHPELCRLLGDGEDVAKRLDRLARDTPLLSYADQGDWLRLHTLARDRLRQRVQQRPAAALAELHGRAAGWLRQQGLLDAAAHHAWEAGRREEALDLAEHSLYEALTQRGQQSVLRSWLQRLPETELQRRPRLQLAAAWSQAISENHQAAGHIVAVLLAQPEVAPALRCECALILSGAAIFADDPDRFAALHDPWSEAPPLSDPLLLQMHANRSAFRLLLQGEPALARARLQQHPQLPATMRYISHWADLIQGLSYLWEGQARPAEAQLQPALRRAESELGRRSAFACMLAALLAACVWEQGRAAEAQALLANRLDILERSGLPEAVMLAYRTMARIAAIEGAEHRSLDLLNGLDAVGQLRQLPRLRIASLAEQVRLHARRYRSETCRALLAQLDELLAAPELPRGPLWHGGVDMLAELARGQAAIAARDWRGAIAHLERAAAAAQALRLGRFRIEAQGLRAFALERCGERGAQALLRESVDLAETLGLQRVFADAHPDLGEMVRQLGMPAAGAAPAALVAPPPPAPAPRPTSSLALTPKEREVLDLLARNLTNKEAALAMQVGEETIKWHVKNLFAKLDAGTRKQVVGRARILGLLPPLE</sequence>
<evidence type="ECO:0000256" key="1">
    <source>
        <dbReference type="ARBA" id="ARBA00023015"/>
    </source>
</evidence>
<gene>
    <name evidence="5" type="ORF">QWJ38_21905</name>
</gene>
<dbReference type="SUPFAM" id="SSF46894">
    <property type="entry name" value="C-terminal effector domain of the bipartite response regulators"/>
    <property type="match status" value="1"/>
</dbReference>
<dbReference type="Pfam" id="PF25873">
    <property type="entry name" value="WHD_MalT"/>
    <property type="match status" value="1"/>
</dbReference>
<dbReference type="PRINTS" id="PR00038">
    <property type="entry name" value="HTHLUXR"/>
</dbReference>
<keyword evidence="1" id="KW-0805">Transcription regulation</keyword>
<keyword evidence="2" id="KW-0238">DNA-binding</keyword>
<evidence type="ECO:0000259" key="4">
    <source>
        <dbReference type="PROSITE" id="PS50043"/>
    </source>
</evidence>
<keyword evidence="6" id="KW-1185">Reference proteome</keyword>
<dbReference type="SMART" id="SM00421">
    <property type="entry name" value="HTH_LUXR"/>
    <property type="match status" value="1"/>
</dbReference>
<dbReference type="InterPro" id="IPR016032">
    <property type="entry name" value="Sig_transdc_resp-reg_C-effctor"/>
</dbReference>
<reference evidence="5 6" key="1">
    <citation type="submission" date="2023-06" db="EMBL/GenBank/DDBJ databases">
        <title>Pelomonas sp. PFR6 16S ribosomal RNA gene Genome sequencing and assembly.</title>
        <authorList>
            <person name="Woo H."/>
        </authorList>
    </citation>
    <scope>NUCLEOTIDE SEQUENCE [LARGE SCALE GENOMIC DNA]</scope>
    <source>
        <strain evidence="5 6">PFR6</strain>
    </source>
</reference>
<dbReference type="Proteomes" id="UP001228044">
    <property type="component" value="Unassembled WGS sequence"/>
</dbReference>
<dbReference type="InterPro" id="IPR041664">
    <property type="entry name" value="AAA_16"/>
</dbReference>
<name>A0ABT8DZC6_9BURK</name>
<comment type="caution">
    <text evidence="5">The sequence shown here is derived from an EMBL/GenBank/DDBJ whole genome shotgun (WGS) entry which is preliminary data.</text>
</comment>
<dbReference type="Gene3D" id="3.40.50.300">
    <property type="entry name" value="P-loop containing nucleotide triphosphate hydrolases"/>
    <property type="match status" value="1"/>
</dbReference>
<organism evidence="5 6">
    <name type="scientific">Roseateles violae</name>
    <dbReference type="NCBI Taxonomy" id="3058042"/>
    <lineage>
        <taxon>Bacteria</taxon>
        <taxon>Pseudomonadati</taxon>
        <taxon>Pseudomonadota</taxon>
        <taxon>Betaproteobacteria</taxon>
        <taxon>Burkholderiales</taxon>
        <taxon>Sphaerotilaceae</taxon>
        <taxon>Roseateles</taxon>
    </lineage>
</organism>
<dbReference type="SUPFAM" id="SSF52540">
    <property type="entry name" value="P-loop containing nucleoside triphosphate hydrolases"/>
    <property type="match status" value="1"/>
</dbReference>
<dbReference type="EMBL" id="JAUHHC010000006">
    <property type="protein sequence ID" value="MDN3922956.1"/>
    <property type="molecule type" value="Genomic_DNA"/>
</dbReference>
<evidence type="ECO:0000313" key="6">
    <source>
        <dbReference type="Proteomes" id="UP001228044"/>
    </source>
</evidence>
<dbReference type="InterPro" id="IPR011990">
    <property type="entry name" value="TPR-like_helical_dom_sf"/>
</dbReference>
<dbReference type="InterPro" id="IPR036388">
    <property type="entry name" value="WH-like_DNA-bd_sf"/>
</dbReference>
<dbReference type="RefSeq" id="WP_290361262.1">
    <property type="nucleotide sequence ID" value="NZ_JAUHHC010000006.1"/>
</dbReference>
<dbReference type="CDD" id="cd06170">
    <property type="entry name" value="LuxR_C_like"/>
    <property type="match status" value="1"/>
</dbReference>
<dbReference type="Pfam" id="PF00196">
    <property type="entry name" value="GerE"/>
    <property type="match status" value="1"/>
</dbReference>